<evidence type="ECO:0000256" key="1">
    <source>
        <dbReference type="SAM" id="MobiDB-lite"/>
    </source>
</evidence>
<evidence type="ECO:0000313" key="3">
    <source>
        <dbReference type="Proteomes" id="UP001604277"/>
    </source>
</evidence>
<organism evidence="2 3">
    <name type="scientific">Forsythia ovata</name>
    <dbReference type="NCBI Taxonomy" id="205694"/>
    <lineage>
        <taxon>Eukaryota</taxon>
        <taxon>Viridiplantae</taxon>
        <taxon>Streptophyta</taxon>
        <taxon>Embryophyta</taxon>
        <taxon>Tracheophyta</taxon>
        <taxon>Spermatophyta</taxon>
        <taxon>Magnoliopsida</taxon>
        <taxon>eudicotyledons</taxon>
        <taxon>Gunneridae</taxon>
        <taxon>Pentapetalae</taxon>
        <taxon>asterids</taxon>
        <taxon>lamiids</taxon>
        <taxon>Lamiales</taxon>
        <taxon>Oleaceae</taxon>
        <taxon>Forsythieae</taxon>
        <taxon>Forsythia</taxon>
    </lineage>
</organism>
<name>A0ABD1X6C2_9LAMI</name>
<evidence type="ECO:0000313" key="2">
    <source>
        <dbReference type="EMBL" id="KAL2557527.1"/>
    </source>
</evidence>
<dbReference type="Proteomes" id="UP001604277">
    <property type="component" value="Unassembled WGS sequence"/>
</dbReference>
<reference evidence="3" key="1">
    <citation type="submission" date="2024-07" db="EMBL/GenBank/DDBJ databases">
        <title>Two chromosome-level genome assemblies of Korean endemic species Abeliophyllum distichum and Forsythia ovata (Oleaceae).</title>
        <authorList>
            <person name="Jang H."/>
        </authorList>
    </citation>
    <scope>NUCLEOTIDE SEQUENCE [LARGE SCALE GENOMIC DNA]</scope>
</reference>
<keyword evidence="3" id="KW-1185">Reference proteome</keyword>
<proteinExistence type="predicted"/>
<dbReference type="AlphaFoldDB" id="A0ABD1X6C2"/>
<protein>
    <submittedName>
        <fullName evidence="2">Uncharacterized protein</fullName>
    </submittedName>
</protein>
<sequence length="112" mass="12759">MEGWAKSDSEFQVQPRAPSEAAKLGRGRNVRLRIEDGERSLRRIGVIRGLGENWWRLGGECGWLTKSLDMISEMGLQLEVRVAETTSSKNGDAQSPTPFIKKWRFNFIKSTY</sequence>
<gene>
    <name evidence="2" type="ORF">Fot_02266</name>
</gene>
<feature type="region of interest" description="Disordered" evidence="1">
    <location>
        <begin position="1"/>
        <end position="22"/>
    </location>
</feature>
<accession>A0ABD1X6C2</accession>
<comment type="caution">
    <text evidence="2">The sequence shown here is derived from an EMBL/GenBank/DDBJ whole genome shotgun (WGS) entry which is preliminary data.</text>
</comment>
<dbReference type="EMBL" id="JBFOLJ010000001">
    <property type="protein sequence ID" value="KAL2557527.1"/>
    <property type="molecule type" value="Genomic_DNA"/>
</dbReference>